<protein>
    <submittedName>
        <fullName evidence="1">Uncharacterized protein</fullName>
    </submittedName>
</protein>
<evidence type="ECO:0000313" key="1">
    <source>
        <dbReference type="EMBL" id="SFE67481.1"/>
    </source>
</evidence>
<accession>A0A1I2CGP2</accession>
<reference evidence="1 2" key="1">
    <citation type="submission" date="2016-10" db="EMBL/GenBank/DDBJ databases">
        <authorList>
            <person name="de Groot N.N."/>
        </authorList>
    </citation>
    <scope>NUCLEOTIDE SEQUENCE [LARGE SCALE GENOMIC DNA]</scope>
    <source>
        <strain evidence="1 2">DSM 26130</strain>
    </source>
</reference>
<dbReference type="STRING" id="662367.SAMN05216167_11783"/>
<name>A0A1I2CGP2_9BACT</name>
<organism evidence="1 2">
    <name type="scientific">Spirosoma endophyticum</name>
    <dbReference type="NCBI Taxonomy" id="662367"/>
    <lineage>
        <taxon>Bacteria</taxon>
        <taxon>Pseudomonadati</taxon>
        <taxon>Bacteroidota</taxon>
        <taxon>Cytophagia</taxon>
        <taxon>Cytophagales</taxon>
        <taxon>Cytophagaceae</taxon>
        <taxon>Spirosoma</taxon>
    </lineage>
</organism>
<dbReference type="Proteomes" id="UP000198598">
    <property type="component" value="Unassembled WGS sequence"/>
</dbReference>
<proteinExistence type="predicted"/>
<dbReference type="EMBL" id="FOLQ01000017">
    <property type="protein sequence ID" value="SFE67481.1"/>
    <property type="molecule type" value="Genomic_DNA"/>
</dbReference>
<keyword evidence="2" id="KW-1185">Reference proteome</keyword>
<dbReference type="AlphaFoldDB" id="A0A1I2CGP2"/>
<evidence type="ECO:0000313" key="2">
    <source>
        <dbReference type="Proteomes" id="UP000198598"/>
    </source>
</evidence>
<sequence length="57" mass="6823">MRPDSTDSTRRNFASFFDTYTRHILFQYLLEELVNEINAVKWLVLLKDHVKLILPLT</sequence>
<gene>
    <name evidence="1" type="ORF">SAMN05216167_11783</name>
</gene>